<evidence type="ECO:0000313" key="2">
    <source>
        <dbReference type="Proteomes" id="UP000887540"/>
    </source>
</evidence>
<dbReference type="GO" id="GO:0003676">
    <property type="term" value="F:nucleic acid binding"/>
    <property type="evidence" value="ECO:0007669"/>
    <property type="project" value="InterPro"/>
</dbReference>
<dbReference type="WBParaSite" id="ACRNAN_scaffold16068.g18131.t1">
    <property type="protein sequence ID" value="ACRNAN_scaffold16068.g18131.t1"/>
    <property type="gene ID" value="ACRNAN_scaffold16068.g18131"/>
</dbReference>
<accession>A0A914CYW4</accession>
<feature type="region of interest" description="Disordered" evidence="1">
    <location>
        <begin position="1"/>
        <end position="30"/>
    </location>
</feature>
<keyword evidence="2" id="KW-1185">Reference proteome</keyword>
<proteinExistence type="predicted"/>
<feature type="compositionally biased region" description="Polar residues" evidence="1">
    <location>
        <begin position="1"/>
        <end position="25"/>
    </location>
</feature>
<sequence length="113" mass="12768">MSNEGVVVSSTTAQQEDHVSNPNTPNEKHDALDRMTMAADTARAKTHLNPLDYVVWSILEEKACQKPHPKVESLKKALKKAWKEITLDTLVKIVDNFPKRLKAYIDARGSHFE</sequence>
<dbReference type="Proteomes" id="UP000887540">
    <property type="component" value="Unplaced"/>
</dbReference>
<protein>
    <submittedName>
        <fullName evidence="3">Uncharacterized protein</fullName>
    </submittedName>
</protein>
<name>A0A914CYW4_9BILA</name>
<evidence type="ECO:0000313" key="3">
    <source>
        <dbReference type="WBParaSite" id="ACRNAN_scaffold16068.g18131.t1"/>
    </source>
</evidence>
<reference evidence="3" key="1">
    <citation type="submission" date="2022-11" db="UniProtKB">
        <authorList>
            <consortium name="WormBaseParasite"/>
        </authorList>
    </citation>
    <scope>IDENTIFICATION</scope>
</reference>
<evidence type="ECO:0000256" key="1">
    <source>
        <dbReference type="SAM" id="MobiDB-lite"/>
    </source>
</evidence>
<dbReference type="AlphaFoldDB" id="A0A914CYW4"/>
<dbReference type="Gene3D" id="3.30.420.10">
    <property type="entry name" value="Ribonuclease H-like superfamily/Ribonuclease H"/>
    <property type="match status" value="1"/>
</dbReference>
<dbReference type="InterPro" id="IPR036397">
    <property type="entry name" value="RNaseH_sf"/>
</dbReference>
<organism evidence="2 3">
    <name type="scientific">Acrobeloides nanus</name>
    <dbReference type="NCBI Taxonomy" id="290746"/>
    <lineage>
        <taxon>Eukaryota</taxon>
        <taxon>Metazoa</taxon>
        <taxon>Ecdysozoa</taxon>
        <taxon>Nematoda</taxon>
        <taxon>Chromadorea</taxon>
        <taxon>Rhabditida</taxon>
        <taxon>Tylenchina</taxon>
        <taxon>Cephalobomorpha</taxon>
        <taxon>Cephaloboidea</taxon>
        <taxon>Cephalobidae</taxon>
        <taxon>Acrobeloides</taxon>
    </lineage>
</organism>